<organism evidence="2 3">
    <name type="scientific">Steinernema glaseri</name>
    <dbReference type="NCBI Taxonomy" id="37863"/>
    <lineage>
        <taxon>Eukaryota</taxon>
        <taxon>Metazoa</taxon>
        <taxon>Ecdysozoa</taxon>
        <taxon>Nematoda</taxon>
        <taxon>Chromadorea</taxon>
        <taxon>Rhabditida</taxon>
        <taxon>Tylenchina</taxon>
        <taxon>Panagrolaimomorpha</taxon>
        <taxon>Strongyloidoidea</taxon>
        <taxon>Steinernematidae</taxon>
        <taxon>Steinernema</taxon>
    </lineage>
</organism>
<dbReference type="Proteomes" id="UP000095287">
    <property type="component" value="Unplaced"/>
</dbReference>
<protein>
    <submittedName>
        <fullName evidence="3">F-box domain-containing protein</fullName>
    </submittedName>
</protein>
<keyword evidence="1" id="KW-0812">Transmembrane</keyword>
<feature type="transmembrane region" description="Helical" evidence="1">
    <location>
        <begin position="299"/>
        <end position="326"/>
    </location>
</feature>
<dbReference type="WBParaSite" id="L893_g8997.t1">
    <property type="protein sequence ID" value="L893_g8997.t1"/>
    <property type="gene ID" value="L893_g8997"/>
</dbReference>
<proteinExistence type="predicted"/>
<evidence type="ECO:0000313" key="2">
    <source>
        <dbReference type="Proteomes" id="UP000095287"/>
    </source>
</evidence>
<evidence type="ECO:0000313" key="3">
    <source>
        <dbReference type="WBParaSite" id="L893_g8997.t1"/>
    </source>
</evidence>
<evidence type="ECO:0000256" key="1">
    <source>
        <dbReference type="SAM" id="Phobius"/>
    </source>
</evidence>
<name>A0A1I8ATA9_9BILA</name>
<keyword evidence="1" id="KW-1133">Transmembrane helix</keyword>
<keyword evidence="1" id="KW-0472">Membrane</keyword>
<dbReference type="AlphaFoldDB" id="A0A1I8ATA9"/>
<keyword evidence="2" id="KW-1185">Reference proteome</keyword>
<accession>A0A1I8ATA9</accession>
<reference evidence="3" key="1">
    <citation type="submission" date="2016-11" db="UniProtKB">
        <authorList>
            <consortium name="WormBaseParasite"/>
        </authorList>
    </citation>
    <scope>IDENTIFICATION</scope>
</reference>
<sequence length="330" mass="38115">METLPVELVAHIIGVTNRKSKKRLTAIESSWQPIATEYHEGEFNLFIDLRVNSAAPSIAYSVFMKRLVSARIRHWSDGRLKDAHLIRDVYLSIANNFKEKTSYDSDSIEEDIRFITKVFGFARHAKRMHLTLNVKSNGENPPRQCELLKRLLDLIPAIPVATVDRNNALIKPTEEVQQRHKVFNVLISTFQRLRIPYVPAVAWALVDAPVEIIYPGDIAEADSYLERYYLRRNGMGYVGRIYNGLTTFATFYKNGLCIDFSALREYQKTTNGHIMPFTILFRHRILKAIDYCVSTSVAVIYLFLFCLFLVECTMYVFDIGFPFILFSRLH</sequence>